<organism evidence="3 4">
    <name type="scientific">Aromia moschata</name>
    <dbReference type="NCBI Taxonomy" id="1265417"/>
    <lineage>
        <taxon>Eukaryota</taxon>
        <taxon>Metazoa</taxon>
        <taxon>Ecdysozoa</taxon>
        <taxon>Arthropoda</taxon>
        <taxon>Hexapoda</taxon>
        <taxon>Insecta</taxon>
        <taxon>Pterygota</taxon>
        <taxon>Neoptera</taxon>
        <taxon>Endopterygota</taxon>
        <taxon>Coleoptera</taxon>
        <taxon>Polyphaga</taxon>
        <taxon>Cucujiformia</taxon>
        <taxon>Chrysomeloidea</taxon>
        <taxon>Cerambycidae</taxon>
        <taxon>Cerambycinae</taxon>
        <taxon>Callichromatini</taxon>
        <taxon>Aromia</taxon>
    </lineage>
</organism>
<protein>
    <recommendedName>
        <fullName evidence="2">N-acetyltransferase domain-containing protein</fullName>
    </recommendedName>
</protein>
<evidence type="ECO:0000313" key="4">
    <source>
        <dbReference type="Proteomes" id="UP001162162"/>
    </source>
</evidence>
<comment type="caution">
    <text evidence="3">The sequence shown here is derived from an EMBL/GenBank/DDBJ whole genome shotgun (WGS) entry which is preliminary data.</text>
</comment>
<evidence type="ECO:0000313" key="3">
    <source>
        <dbReference type="EMBL" id="KAJ8950493.1"/>
    </source>
</evidence>
<feature type="compositionally biased region" description="Basic and acidic residues" evidence="1">
    <location>
        <begin position="238"/>
        <end position="250"/>
    </location>
</feature>
<dbReference type="AlphaFoldDB" id="A0AAV8YHD3"/>
<dbReference type="PANTHER" id="PTHR20905">
    <property type="entry name" value="N-ACETYLTRANSFERASE-RELATED"/>
    <property type="match status" value="1"/>
</dbReference>
<sequence>MSKRLRLEEEKAKQLLLEQDEVDKLQILHEKIFGPLVWRRLQSGMRIQDLNSEYYEEVLDLIEASYTFLINKVVISGNEEVVAGVLLLKTIKRSNFGRVFSRSMVTDGKSYQSIMEFMNYISRKVDIFDTFECDSYLRYYLICIRPEYRRKGLGYQLMNVGLDIARHLHLPIAMGIFDCYKLQKLAKRLGFEGNNKVLENCCFVIREQETILALPWLGSSAPLPEPEPPPPKPEEEEEVKKKKTRDEKRKEKGKKKKK</sequence>
<keyword evidence="4" id="KW-1185">Reference proteome</keyword>
<feature type="domain" description="N-acetyltransferase" evidence="2">
    <location>
        <begin position="140"/>
        <end position="191"/>
    </location>
</feature>
<dbReference type="InterPro" id="IPR000182">
    <property type="entry name" value="GNAT_dom"/>
</dbReference>
<dbReference type="PANTHER" id="PTHR20905:SF28">
    <property type="entry name" value="GH28833P-RELATED"/>
    <property type="match status" value="1"/>
</dbReference>
<dbReference type="Gene3D" id="3.40.630.30">
    <property type="match status" value="1"/>
</dbReference>
<gene>
    <name evidence="3" type="ORF">NQ318_015237</name>
</gene>
<accession>A0AAV8YHD3</accession>
<evidence type="ECO:0000256" key="1">
    <source>
        <dbReference type="SAM" id="MobiDB-lite"/>
    </source>
</evidence>
<dbReference type="Proteomes" id="UP001162162">
    <property type="component" value="Unassembled WGS sequence"/>
</dbReference>
<dbReference type="SUPFAM" id="SSF55729">
    <property type="entry name" value="Acyl-CoA N-acyltransferases (Nat)"/>
    <property type="match status" value="1"/>
</dbReference>
<evidence type="ECO:0000259" key="2">
    <source>
        <dbReference type="Pfam" id="PF00583"/>
    </source>
</evidence>
<reference evidence="3" key="1">
    <citation type="journal article" date="2023" name="Insect Mol. Biol.">
        <title>Genome sequencing provides insights into the evolution of gene families encoding plant cell wall-degrading enzymes in longhorned beetles.</title>
        <authorList>
            <person name="Shin N.R."/>
            <person name="Okamura Y."/>
            <person name="Kirsch R."/>
            <person name="Pauchet Y."/>
        </authorList>
    </citation>
    <scope>NUCLEOTIDE SEQUENCE</scope>
    <source>
        <strain evidence="3">AMC_N1</strain>
    </source>
</reference>
<name>A0AAV8YHD3_9CUCU</name>
<proteinExistence type="predicted"/>
<dbReference type="Pfam" id="PF00583">
    <property type="entry name" value="Acetyltransf_1"/>
    <property type="match status" value="1"/>
</dbReference>
<feature type="region of interest" description="Disordered" evidence="1">
    <location>
        <begin position="217"/>
        <end position="258"/>
    </location>
</feature>
<dbReference type="EMBL" id="JAPWTK010000099">
    <property type="protein sequence ID" value="KAJ8950493.1"/>
    <property type="molecule type" value="Genomic_DNA"/>
</dbReference>
<dbReference type="InterPro" id="IPR016181">
    <property type="entry name" value="Acyl_CoA_acyltransferase"/>
</dbReference>
<dbReference type="GO" id="GO:0008080">
    <property type="term" value="F:N-acetyltransferase activity"/>
    <property type="evidence" value="ECO:0007669"/>
    <property type="project" value="TreeGrafter"/>
</dbReference>
<dbReference type="CDD" id="cd04301">
    <property type="entry name" value="NAT_SF"/>
    <property type="match status" value="1"/>
</dbReference>